<accession>A0A0C2TKP1</accession>
<comment type="similarity">
    <text evidence="2 9">Belongs to the exportin family.</text>
</comment>
<dbReference type="SUPFAM" id="SSF48371">
    <property type="entry name" value="ARM repeat"/>
    <property type="match status" value="1"/>
</dbReference>
<dbReference type="InterPro" id="IPR045546">
    <property type="entry name" value="Exportin-T_C"/>
</dbReference>
<sequence length="1072" mass="120428">MEHEIEQLIQAIAIASDPSRTSLHPQALGYIRTVQENINDAWRIALRIFLEDGSDGAKKYPAQARFFALGLLDHFFESRSEPFDDESFNLLRQSMLRYIQSEYVQGSAENEATYIRNKFSHTLTLFFLCTYIDQWPSFFTDIFSFIRPATDAGFNRHVSLLFFRVVLEISGEVADQMIKSARNFTHERHARDSRVRDAVRERDAARINEAVVTIVAEGAETIARLQKSDLSQDAGLELEKAIEIVDCGIRTFGSYVGWIDINLTVTPTTVPLLFTMLANPSLPIRLATAAALLRIVAKGLKEPGDKLQLLKVLSLSQVIDALESKTRAQQLERGADVDEGEESYREALGKLLNTLGIELTKLIDDSPTEDVRSEATAQLEQIQPVMLQFLADEYDDTCNTVFPLLQSILTSYKRSRKISSAPLDESKRAWMTALLEVLLKKLKWDEDADTEDPDEDDNAEFEKLRKELRTFVDSILAIDQDLVTDAVRALALKTITTYQNRASLAWNDAELGVYLVYIFGEINKSECLAAGGKGRAAFCQAPPIDKDIRKVVNYAEFPLTPHGEMLYALVQSEMSSYPHRAVALQFFETAARYPDFFKIRKECIIPTLEAMVDSRGLHNANSSHRSRVDYLFHRFIKEVRNDIPPGLSVSILNSMRDLLTIEVRIPEPEDSDLDPLSEAVKDTLFDSQLYLYETAGVLSSLLYKNQEQQATVLLSLVKPLMDELSENFQHFTTKGPEDIIPIIKVHHLIMALGNIAKGFPDYPATIPEGYVFPPLNVFAEMAQAILVCLKAMNTLKVIRDAARFAFARILATAGARVTEFIPTLMGALLAHFEPTELVDFLNLIGLSIHKLQRDMFDVLDQLIGPLSMHITALLSQPISGTDDQRAHIETKRGYLGLLNAILIGRLEGVFTSERNAGTFMSLIESLEQLAEDISDSASQKSAITFFNRAISIWGQPIAQTPVDGKLQEGLPGFETFIYERLVPAAFRVPSLPGFNLKDGQMTTVLHEIANLLQTICKTRGVEAYTYLLSIFLPSQNWPQDVALDFTTKLRDLDGKSFRKYFTDFVRSSRAPP</sequence>
<dbReference type="GO" id="GO:0000049">
    <property type="term" value="F:tRNA binding"/>
    <property type="evidence" value="ECO:0007669"/>
    <property type="project" value="UniProtKB-UniRule"/>
</dbReference>
<dbReference type="InterPro" id="IPR040017">
    <property type="entry name" value="XPOT"/>
</dbReference>
<dbReference type="InParanoid" id="A0A0C2TKP1"/>
<dbReference type="HOGENOM" id="CLU_004414_0_0_1"/>
<dbReference type="Pfam" id="PF08389">
    <property type="entry name" value="Xpo1"/>
    <property type="match status" value="1"/>
</dbReference>
<keyword evidence="8 9" id="KW-0539">Nucleus</keyword>
<evidence type="ECO:0000313" key="12">
    <source>
        <dbReference type="EMBL" id="KIL67569.1"/>
    </source>
</evidence>
<dbReference type="EMBL" id="KN818231">
    <property type="protein sequence ID" value="KIL67569.1"/>
    <property type="molecule type" value="Genomic_DNA"/>
</dbReference>
<comment type="function">
    <text evidence="9">tRNA nucleus export receptor which facilitates tRNA translocation across the nuclear pore complex.</text>
</comment>
<evidence type="ECO:0000256" key="3">
    <source>
        <dbReference type="ARBA" id="ARBA00018928"/>
    </source>
</evidence>
<dbReference type="PANTHER" id="PTHR15952:SF11">
    <property type="entry name" value="EXPORTIN-T"/>
    <property type="match status" value="1"/>
</dbReference>
<gene>
    <name evidence="12" type="ORF">M378DRAFT_73485</name>
</gene>
<evidence type="ECO:0000256" key="8">
    <source>
        <dbReference type="ARBA" id="ARBA00023242"/>
    </source>
</evidence>
<evidence type="ECO:0000256" key="6">
    <source>
        <dbReference type="ARBA" id="ARBA00022555"/>
    </source>
</evidence>
<evidence type="ECO:0000256" key="4">
    <source>
        <dbReference type="ARBA" id="ARBA00022448"/>
    </source>
</evidence>
<dbReference type="GO" id="GO:0031267">
    <property type="term" value="F:small GTPase binding"/>
    <property type="evidence" value="ECO:0007669"/>
    <property type="project" value="InterPro"/>
</dbReference>
<name>A0A0C2TKP1_AMAMK</name>
<evidence type="ECO:0000259" key="10">
    <source>
        <dbReference type="Pfam" id="PF08389"/>
    </source>
</evidence>
<dbReference type="AlphaFoldDB" id="A0A0C2TKP1"/>
<keyword evidence="7 9" id="KW-0694">RNA-binding</keyword>
<organism evidence="12 13">
    <name type="scientific">Amanita muscaria (strain Koide BX008)</name>
    <dbReference type="NCBI Taxonomy" id="946122"/>
    <lineage>
        <taxon>Eukaryota</taxon>
        <taxon>Fungi</taxon>
        <taxon>Dikarya</taxon>
        <taxon>Basidiomycota</taxon>
        <taxon>Agaricomycotina</taxon>
        <taxon>Agaricomycetes</taxon>
        <taxon>Agaricomycetidae</taxon>
        <taxon>Agaricales</taxon>
        <taxon>Pluteineae</taxon>
        <taxon>Amanitaceae</taxon>
        <taxon>Amanita</taxon>
    </lineage>
</organism>
<keyword evidence="13" id="KW-1185">Reference proteome</keyword>
<evidence type="ECO:0000256" key="2">
    <source>
        <dbReference type="ARBA" id="ARBA00009466"/>
    </source>
</evidence>
<evidence type="ECO:0000256" key="9">
    <source>
        <dbReference type="RuleBase" id="RU366037"/>
    </source>
</evidence>
<protein>
    <recommendedName>
        <fullName evidence="3 9">Exportin-T</fullName>
    </recommendedName>
    <alternativeName>
        <fullName evidence="9">Exportin(tRNA)</fullName>
    </alternativeName>
    <alternativeName>
        <fullName evidence="9">tRNA exportin</fullName>
    </alternativeName>
</protein>
<dbReference type="InterPro" id="IPR016024">
    <property type="entry name" value="ARM-type_fold"/>
</dbReference>
<evidence type="ECO:0000256" key="7">
    <source>
        <dbReference type="ARBA" id="ARBA00022884"/>
    </source>
</evidence>
<dbReference type="GO" id="GO:0005737">
    <property type="term" value="C:cytoplasm"/>
    <property type="evidence" value="ECO:0007669"/>
    <property type="project" value="UniProtKB-SubCell"/>
</dbReference>
<dbReference type="GO" id="GO:0005643">
    <property type="term" value="C:nuclear pore"/>
    <property type="evidence" value="ECO:0007669"/>
    <property type="project" value="TreeGrafter"/>
</dbReference>
<feature type="domain" description="Exportin-1/Importin-beta-like" evidence="10">
    <location>
        <begin position="113"/>
        <end position="288"/>
    </location>
</feature>
<evidence type="ECO:0000313" key="13">
    <source>
        <dbReference type="Proteomes" id="UP000054549"/>
    </source>
</evidence>
<dbReference type="InterPro" id="IPR011989">
    <property type="entry name" value="ARM-like"/>
</dbReference>
<evidence type="ECO:0000256" key="5">
    <source>
        <dbReference type="ARBA" id="ARBA00022490"/>
    </source>
</evidence>
<dbReference type="PANTHER" id="PTHR15952">
    <property type="entry name" value="EXPORTIN-T/LOS1"/>
    <property type="match status" value="1"/>
</dbReference>
<dbReference type="OrthoDB" id="26399at2759"/>
<dbReference type="STRING" id="946122.A0A0C2TKP1"/>
<keyword evidence="6 9" id="KW-0820">tRNA-binding</keyword>
<proteinExistence type="inferred from homology"/>
<dbReference type="FunCoup" id="A0A0C2TKP1">
    <property type="interactions" value="758"/>
</dbReference>
<evidence type="ECO:0000259" key="11">
    <source>
        <dbReference type="Pfam" id="PF19282"/>
    </source>
</evidence>
<feature type="domain" description="Exportin-T C-terminal" evidence="11">
    <location>
        <begin position="370"/>
        <end position="1067"/>
    </location>
</feature>
<keyword evidence="4 9" id="KW-0813">Transport</keyword>
<reference evidence="12 13" key="1">
    <citation type="submission" date="2014-04" db="EMBL/GenBank/DDBJ databases">
        <title>Evolutionary Origins and Diversification of the Mycorrhizal Mutualists.</title>
        <authorList>
            <consortium name="DOE Joint Genome Institute"/>
            <consortium name="Mycorrhizal Genomics Consortium"/>
            <person name="Kohler A."/>
            <person name="Kuo A."/>
            <person name="Nagy L.G."/>
            <person name="Floudas D."/>
            <person name="Copeland A."/>
            <person name="Barry K.W."/>
            <person name="Cichocki N."/>
            <person name="Veneault-Fourrey C."/>
            <person name="LaButti K."/>
            <person name="Lindquist E.A."/>
            <person name="Lipzen A."/>
            <person name="Lundell T."/>
            <person name="Morin E."/>
            <person name="Murat C."/>
            <person name="Riley R."/>
            <person name="Ohm R."/>
            <person name="Sun H."/>
            <person name="Tunlid A."/>
            <person name="Henrissat B."/>
            <person name="Grigoriev I.V."/>
            <person name="Hibbett D.S."/>
            <person name="Martin F."/>
        </authorList>
    </citation>
    <scope>NUCLEOTIDE SEQUENCE [LARGE SCALE GENOMIC DNA]</scope>
    <source>
        <strain evidence="12 13">Koide BX008</strain>
    </source>
</reference>
<dbReference type="Pfam" id="PF19282">
    <property type="entry name" value="Exportin-T"/>
    <property type="match status" value="1"/>
</dbReference>
<comment type="subcellular location">
    <subcellularLocation>
        <location evidence="1 9">Cytoplasm</location>
    </subcellularLocation>
    <subcellularLocation>
        <location evidence="9">Nucleus</location>
    </subcellularLocation>
    <text evidence="9">Shuttles between the nucleus and the cytoplasm.</text>
</comment>
<evidence type="ECO:0000256" key="1">
    <source>
        <dbReference type="ARBA" id="ARBA00004496"/>
    </source>
</evidence>
<dbReference type="GO" id="GO:0071528">
    <property type="term" value="P:tRNA re-export from nucleus"/>
    <property type="evidence" value="ECO:0007669"/>
    <property type="project" value="UniProtKB-UniRule"/>
</dbReference>
<dbReference type="Gene3D" id="1.25.10.10">
    <property type="entry name" value="Leucine-rich Repeat Variant"/>
    <property type="match status" value="1"/>
</dbReference>
<keyword evidence="5 9" id="KW-0963">Cytoplasm</keyword>
<dbReference type="InterPro" id="IPR013598">
    <property type="entry name" value="Exportin-1/Importin-b-like"/>
</dbReference>
<dbReference type="GO" id="GO:0016363">
    <property type="term" value="C:nuclear matrix"/>
    <property type="evidence" value="ECO:0007669"/>
    <property type="project" value="TreeGrafter"/>
</dbReference>
<dbReference type="Proteomes" id="UP000054549">
    <property type="component" value="Unassembled WGS sequence"/>
</dbReference>